<keyword evidence="11" id="KW-0472">Membrane</keyword>
<evidence type="ECO:0000256" key="6">
    <source>
        <dbReference type="ARBA" id="ARBA00022617"/>
    </source>
</evidence>
<dbReference type="AlphaFoldDB" id="A0A117E1S1"/>
<comment type="caution">
    <text evidence="15">Lacks conserved residue(s) required for the propagation of feature annotation.</text>
</comment>
<dbReference type="InterPro" id="IPR008427">
    <property type="entry name" value="Extracellular_membr_CFEM_dom"/>
</dbReference>
<comment type="caution">
    <text evidence="19">The sequence shown here is derived from an EMBL/GenBank/DDBJ whole genome shotgun (WGS) entry which is preliminary data.</text>
</comment>
<dbReference type="VEuPathDB" id="FungiDB:ASPNIDRAFT2_1147717"/>
<dbReference type="VEuPathDB" id="FungiDB:ATCC64974_106780"/>
<keyword evidence="6 15" id="KW-0349">Heme</keyword>
<dbReference type="OrthoDB" id="3065412at2759"/>
<feature type="disulfide bond" evidence="15">
    <location>
        <begin position="47"/>
        <end position="54"/>
    </location>
</feature>
<evidence type="ECO:0000256" key="13">
    <source>
        <dbReference type="ARBA" id="ARBA00023180"/>
    </source>
</evidence>
<feature type="binding site" description="axial binding residue" evidence="15">
    <location>
        <position position="51"/>
    </location>
    <ligand>
        <name>heme</name>
        <dbReference type="ChEBI" id="CHEBI:30413"/>
    </ligand>
    <ligandPart>
        <name>Fe</name>
        <dbReference type="ChEBI" id="CHEBI:18248"/>
    </ligandPart>
</feature>
<evidence type="ECO:0000256" key="17">
    <source>
        <dbReference type="SAM" id="SignalP"/>
    </source>
</evidence>
<dbReference type="OMA" id="DVACCIA"/>
<gene>
    <name evidence="19" type="ORF">ABL_07158</name>
</gene>
<reference evidence="20" key="1">
    <citation type="journal article" date="2016" name="Genome Announc.">
        <title>Draft genome sequence of Aspergillus niger strain An76.</title>
        <authorList>
            <person name="Gong W."/>
            <person name="Cheng Z."/>
            <person name="Zhang H."/>
            <person name="Liu L."/>
            <person name="Gao P."/>
            <person name="Wang L."/>
        </authorList>
    </citation>
    <scope>NUCLEOTIDE SEQUENCE [LARGE SCALE GENOMIC DNA]</scope>
    <source>
        <strain evidence="20">An76</strain>
    </source>
</reference>
<feature type="chain" id="PRO_5007147846" evidence="17">
    <location>
        <begin position="21"/>
        <end position="204"/>
    </location>
</feature>
<evidence type="ECO:0000313" key="20">
    <source>
        <dbReference type="Proteomes" id="UP000068243"/>
    </source>
</evidence>
<dbReference type="GO" id="GO:0005576">
    <property type="term" value="C:extracellular region"/>
    <property type="evidence" value="ECO:0007669"/>
    <property type="project" value="UniProtKB-SubCell"/>
</dbReference>
<evidence type="ECO:0000256" key="4">
    <source>
        <dbReference type="ARBA" id="ARBA00022475"/>
    </source>
</evidence>
<keyword evidence="9 17" id="KW-0732">Signal</keyword>
<evidence type="ECO:0000313" key="19">
    <source>
        <dbReference type="EMBL" id="GAQ44497.1"/>
    </source>
</evidence>
<evidence type="ECO:0000256" key="3">
    <source>
        <dbReference type="ARBA" id="ARBA00010031"/>
    </source>
</evidence>
<comment type="similarity">
    <text evidence="3">Belongs to the RBT5 family.</text>
</comment>
<feature type="compositionally biased region" description="Low complexity" evidence="16">
    <location>
        <begin position="114"/>
        <end position="146"/>
    </location>
</feature>
<keyword evidence="14" id="KW-0449">Lipoprotein</keyword>
<dbReference type="GO" id="GO:0046872">
    <property type="term" value="F:metal ion binding"/>
    <property type="evidence" value="ECO:0007669"/>
    <property type="project" value="UniProtKB-UniRule"/>
</dbReference>
<feature type="domain" description="CFEM" evidence="18">
    <location>
        <begin position="1"/>
        <end position="112"/>
    </location>
</feature>
<sequence>MMKLYHVSLALFAGLGLVAGQGMDSLPPCALNRSQRDCATGSIPKTCKAIDVNCICSDKSFITGISCCVASTCSAEDQTSALNFAQQICGGAGVTDLPQSASCTNGNTASATLQTTGTTTGASATTTSTGAANGTRLDSSSSASAANATKTGSNTQSVKTQGATATDKNAASNATASSAAGIILGDSSAGLAAILGAAFYALLL</sequence>
<keyword evidence="12 15" id="KW-1015">Disulfide bond</keyword>
<keyword evidence="8 15" id="KW-0479">Metal-binding</keyword>
<evidence type="ECO:0000256" key="8">
    <source>
        <dbReference type="ARBA" id="ARBA00022723"/>
    </source>
</evidence>
<evidence type="ECO:0000256" key="7">
    <source>
        <dbReference type="ARBA" id="ARBA00022622"/>
    </source>
</evidence>
<dbReference type="VEuPathDB" id="FungiDB:An18g06360"/>
<accession>A0A117E1S1</accession>
<keyword evidence="4" id="KW-1003">Cell membrane</keyword>
<evidence type="ECO:0000256" key="5">
    <source>
        <dbReference type="ARBA" id="ARBA00022525"/>
    </source>
</evidence>
<evidence type="ECO:0000256" key="15">
    <source>
        <dbReference type="PROSITE-ProRule" id="PRU01356"/>
    </source>
</evidence>
<dbReference type="GO" id="GO:0005886">
    <property type="term" value="C:plasma membrane"/>
    <property type="evidence" value="ECO:0007669"/>
    <property type="project" value="UniProtKB-SubCell"/>
</dbReference>
<dbReference type="PANTHER" id="PTHR37928">
    <property type="entry name" value="CFEM DOMAIN PROTEIN (AFU_ORTHOLOGUE AFUA_6G14090)"/>
    <property type="match status" value="1"/>
</dbReference>
<dbReference type="PaxDb" id="5061-CADANGAP00014007"/>
<dbReference type="EMBL" id="BCMY01000012">
    <property type="protein sequence ID" value="GAQ44497.1"/>
    <property type="molecule type" value="Genomic_DNA"/>
</dbReference>
<evidence type="ECO:0000256" key="9">
    <source>
        <dbReference type="ARBA" id="ARBA00022729"/>
    </source>
</evidence>
<keyword evidence="13" id="KW-0325">Glycoprotein</keyword>
<evidence type="ECO:0000256" key="10">
    <source>
        <dbReference type="ARBA" id="ARBA00023004"/>
    </source>
</evidence>
<evidence type="ECO:0000256" key="1">
    <source>
        <dbReference type="ARBA" id="ARBA00004609"/>
    </source>
</evidence>
<feature type="region of interest" description="Disordered" evidence="16">
    <location>
        <begin position="114"/>
        <end position="170"/>
    </location>
</feature>
<feature type="disulfide bond" evidence="15">
    <location>
        <begin position="56"/>
        <end position="89"/>
    </location>
</feature>
<dbReference type="SMART" id="SM00747">
    <property type="entry name" value="CFEM"/>
    <property type="match status" value="1"/>
</dbReference>
<evidence type="ECO:0000256" key="16">
    <source>
        <dbReference type="SAM" id="MobiDB-lite"/>
    </source>
</evidence>
<dbReference type="Proteomes" id="UP000068243">
    <property type="component" value="Unassembled WGS sequence"/>
</dbReference>
<dbReference type="VEuPathDB" id="FungiDB:M747DRAFT_148964"/>
<dbReference type="GO" id="GO:0098552">
    <property type="term" value="C:side of membrane"/>
    <property type="evidence" value="ECO:0007669"/>
    <property type="project" value="UniProtKB-KW"/>
</dbReference>
<protein>
    <submittedName>
        <fullName evidence="19">CFEM domain protein</fullName>
    </submittedName>
</protein>
<keyword evidence="5" id="KW-0964">Secreted</keyword>
<name>A0A117E1S1_ASPNG</name>
<proteinExistence type="inferred from homology"/>
<feature type="compositionally biased region" description="Polar residues" evidence="16">
    <location>
        <begin position="147"/>
        <end position="162"/>
    </location>
</feature>
<comment type="subcellular location">
    <subcellularLocation>
        <location evidence="1">Cell membrane</location>
        <topology evidence="1">Lipid-anchor</topology>
        <topology evidence="1">GPI-anchor</topology>
    </subcellularLocation>
    <subcellularLocation>
        <location evidence="2">Secreted</location>
    </subcellularLocation>
</comment>
<dbReference type="PANTHER" id="PTHR37928:SF2">
    <property type="entry name" value="GPI ANCHORED CFEM DOMAIN PROTEIN (AFU_ORTHOLOGUE AFUA_6G10580)"/>
    <property type="match status" value="1"/>
</dbReference>
<evidence type="ECO:0000256" key="14">
    <source>
        <dbReference type="ARBA" id="ARBA00023288"/>
    </source>
</evidence>
<evidence type="ECO:0000256" key="11">
    <source>
        <dbReference type="ARBA" id="ARBA00023136"/>
    </source>
</evidence>
<dbReference type="PROSITE" id="PS52012">
    <property type="entry name" value="CFEM"/>
    <property type="match status" value="1"/>
</dbReference>
<dbReference type="Pfam" id="PF05730">
    <property type="entry name" value="CFEM"/>
    <property type="match status" value="1"/>
</dbReference>
<keyword evidence="7" id="KW-0336">GPI-anchor</keyword>
<organism evidence="19 20">
    <name type="scientific">Aspergillus niger</name>
    <dbReference type="NCBI Taxonomy" id="5061"/>
    <lineage>
        <taxon>Eukaryota</taxon>
        <taxon>Fungi</taxon>
        <taxon>Dikarya</taxon>
        <taxon>Ascomycota</taxon>
        <taxon>Pezizomycotina</taxon>
        <taxon>Eurotiomycetes</taxon>
        <taxon>Eurotiomycetidae</taxon>
        <taxon>Eurotiales</taxon>
        <taxon>Aspergillaceae</taxon>
        <taxon>Aspergillus</taxon>
        <taxon>Aspergillus subgen. Circumdati</taxon>
    </lineage>
</organism>
<evidence type="ECO:0000256" key="12">
    <source>
        <dbReference type="ARBA" id="ARBA00023157"/>
    </source>
</evidence>
<evidence type="ECO:0000256" key="2">
    <source>
        <dbReference type="ARBA" id="ARBA00004613"/>
    </source>
</evidence>
<dbReference type="InterPro" id="IPR051735">
    <property type="entry name" value="CFEM_domain"/>
</dbReference>
<feature type="signal peptide" evidence="17">
    <location>
        <begin position="1"/>
        <end position="20"/>
    </location>
</feature>
<keyword evidence="10 15" id="KW-0408">Iron</keyword>
<evidence type="ECO:0000259" key="18">
    <source>
        <dbReference type="PROSITE" id="PS52012"/>
    </source>
</evidence>